<dbReference type="InterPro" id="IPR008258">
    <property type="entry name" value="Transglycosylase_SLT_dom_1"/>
</dbReference>
<dbReference type="AlphaFoldDB" id="A0A5J4SPS8"/>
<keyword evidence="3" id="KW-0998">Cell outer membrane</keyword>
<evidence type="ECO:0000256" key="1">
    <source>
        <dbReference type="ARBA" id="ARBA00004339"/>
    </source>
</evidence>
<dbReference type="Pfam" id="PF00497">
    <property type="entry name" value="SBP_bac_3"/>
    <property type="match status" value="1"/>
</dbReference>
<comment type="subcellular location">
    <subcellularLocation>
        <location evidence="1">Cell outer membrane</location>
        <topology evidence="1">Peripheral membrane protein</topology>
    </subcellularLocation>
</comment>
<sequence length="466" mass="53648">MVYDGLKRNKRFFWILLVVSFCLFTVCKKTDRLSERDFPEIKEQGELRVLTLSGSMTYFMYKGEPKGYEYELLRDFADSHQLKLQIKLAENETKLTQMLLNGEGDVIACNIPITNEGKENLLYCGSKSINRQVLIQCAHRGNTLLRDVTDLIGKEIFVIHDSKYYHRLNHLNNELGGGIHIRTIDKDTISVEDLIEMVSKGEITYTVSDWDMAKLNKTYFHNLNINLTISHPQPSSWAVKQSTPALAEAIDTWFEETQNTPRYKGIIKRYFEMSKMPGDEPAPLMSPTQISPYDVFFKKQASIIHWDWRLLASIAFQESKFYTDRVSWAGATGLMGLMPRTAEIFGLSSDSLIYPESSIRTAVLLIKRLNRSFSSVQDENERIKFILAAYNAGSGHIYDAQALAKTHGKNPAAWSDNVEEYLKLKSLPEYYNDPVCKQGYFRAAETVNYVQAVLERWEYYKMKVMK</sequence>
<dbReference type="InterPro" id="IPR023346">
    <property type="entry name" value="Lysozyme-like_dom_sf"/>
</dbReference>
<dbReference type="PANTHER" id="PTHR35936:SF32">
    <property type="entry name" value="MEMBRANE-BOUND LYTIC MUREIN TRANSGLYCOSYLASE F"/>
    <property type="match status" value="1"/>
</dbReference>
<dbReference type="InterPro" id="IPR001638">
    <property type="entry name" value="Solute-binding_3/MltF_N"/>
</dbReference>
<evidence type="ECO:0000313" key="5">
    <source>
        <dbReference type="EMBL" id="KAA6348086.1"/>
    </source>
</evidence>
<feature type="domain" description="Solute-binding protein family 3/N-terminal" evidence="4">
    <location>
        <begin position="46"/>
        <end position="274"/>
    </location>
</feature>
<dbReference type="PANTHER" id="PTHR35936">
    <property type="entry name" value="MEMBRANE-BOUND LYTIC MUREIN TRANSGLYCOSYLASE F"/>
    <property type="match status" value="1"/>
</dbReference>
<name>A0A5J4SPS8_9ZZZZ</name>
<dbReference type="SUPFAM" id="SSF53955">
    <property type="entry name" value="Lysozyme-like"/>
    <property type="match status" value="1"/>
</dbReference>
<accession>A0A5J4SPS8</accession>
<keyword evidence="3" id="KW-0472">Membrane</keyword>
<dbReference type="Pfam" id="PF01464">
    <property type="entry name" value="SLT"/>
    <property type="match status" value="1"/>
</dbReference>
<reference evidence="5" key="1">
    <citation type="submission" date="2019-03" db="EMBL/GenBank/DDBJ databases">
        <title>Single cell metagenomics reveals metabolic interactions within the superorganism composed of flagellate Streblomastix strix and complex community of Bacteroidetes bacteria on its surface.</title>
        <authorList>
            <person name="Treitli S.C."/>
            <person name="Kolisko M."/>
            <person name="Husnik F."/>
            <person name="Keeling P."/>
            <person name="Hampl V."/>
        </authorList>
    </citation>
    <scope>NUCLEOTIDE SEQUENCE</scope>
    <source>
        <strain evidence="5">STM</strain>
    </source>
</reference>
<dbReference type="SMART" id="SM00062">
    <property type="entry name" value="PBPb"/>
    <property type="match status" value="1"/>
</dbReference>
<dbReference type="EC" id="4.2.2.-" evidence="5"/>
<dbReference type="SUPFAM" id="SSF53850">
    <property type="entry name" value="Periplasmic binding protein-like II"/>
    <property type="match status" value="1"/>
</dbReference>
<dbReference type="CDD" id="cd01009">
    <property type="entry name" value="PBP2_YfhD_N"/>
    <property type="match status" value="1"/>
</dbReference>
<keyword evidence="5" id="KW-0456">Lyase</keyword>
<dbReference type="CDD" id="cd13403">
    <property type="entry name" value="MLTF-like"/>
    <property type="match status" value="1"/>
</dbReference>
<dbReference type="GO" id="GO:0016829">
    <property type="term" value="F:lyase activity"/>
    <property type="evidence" value="ECO:0007669"/>
    <property type="project" value="UniProtKB-KW"/>
</dbReference>
<evidence type="ECO:0000256" key="3">
    <source>
        <dbReference type="ARBA" id="ARBA00023237"/>
    </source>
</evidence>
<protein>
    <submittedName>
        <fullName evidence="5">Membrane-bound lytic murein transglycosylase F</fullName>
        <ecNumber evidence="5">4.2.2.-</ecNumber>
    </submittedName>
</protein>
<dbReference type="EMBL" id="SNRY01000077">
    <property type="protein sequence ID" value="KAA6348086.1"/>
    <property type="molecule type" value="Genomic_DNA"/>
</dbReference>
<dbReference type="GO" id="GO:0009279">
    <property type="term" value="C:cell outer membrane"/>
    <property type="evidence" value="ECO:0007669"/>
    <property type="project" value="UniProtKB-SubCell"/>
</dbReference>
<gene>
    <name evidence="5" type="ORF">EZS27_004435</name>
</gene>
<comment type="caution">
    <text evidence="5">The sequence shown here is derived from an EMBL/GenBank/DDBJ whole genome shotgun (WGS) entry which is preliminary data.</text>
</comment>
<keyword evidence="2" id="KW-0732">Signal</keyword>
<dbReference type="Gene3D" id="1.10.530.10">
    <property type="match status" value="1"/>
</dbReference>
<organism evidence="5">
    <name type="scientific">termite gut metagenome</name>
    <dbReference type="NCBI Taxonomy" id="433724"/>
    <lineage>
        <taxon>unclassified sequences</taxon>
        <taxon>metagenomes</taxon>
        <taxon>organismal metagenomes</taxon>
    </lineage>
</organism>
<dbReference type="Gene3D" id="3.40.190.10">
    <property type="entry name" value="Periplasmic binding protein-like II"/>
    <property type="match status" value="2"/>
</dbReference>
<evidence type="ECO:0000259" key="4">
    <source>
        <dbReference type="SMART" id="SM00062"/>
    </source>
</evidence>
<proteinExistence type="predicted"/>
<evidence type="ECO:0000256" key="2">
    <source>
        <dbReference type="ARBA" id="ARBA00022729"/>
    </source>
</evidence>